<sequence length="261" mass="30442">MPLPSSNENVAKEQERSENSETNSRIAKILEYQREILFRLEKSNEMLKNCVKISSSRIDGFKKDFAANKEILMTIKTDLDYIYNFARKHGKAFPVCSNSFLEDDKDHKEFASDTVTVFIAKLNLYITFVLYFLWTEVLVNSKKKRFLSNRTMKKFKKMDAMPVPISDEEVAKEQSRNLRTRVTANDLIRELIVDLKEGLNQMKGWLEAVRKREDTFEGFCAKMDSSMTNFSNRLSLISCLLDQSGEIENYEFFVERGEEPQ</sequence>
<evidence type="ECO:0000259" key="3">
    <source>
        <dbReference type="Pfam" id="PF10241"/>
    </source>
</evidence>
<evidence type="ECO:0000313" key="4">
    <source>
        <dbReference type="EMBL" id="KRZ03508.1"/>
    </source>
</evidence>
<dbReference type="InterPro" id="IPR039843">
    <property type="entry name" value="KXD1-like"/>
</dbReference>
<proteinExistence type="inferred from homology"/>
<dbReference type="InterPro" id="IPR019371">
    <property type="entry name" value="KxDL_dom"/>
</dbReference>
<organism evidence="4 5">
    <name type="scientific">Trichinella zimbabwensis</name>
    <dbReference type="NCBI Taxonomy" id="268475"/>
    <lineage>
        <taxon>Eukaryota</taxon>
        <taxon>Metazoa</taxon>
        <taxon>Ecdysozoa</taxon>
        <taxon>Nematoda</taxon>
        <taxon>Enoplea</taxon>
        <taxon>Dorylaimia</taxon>
        <taxon>Trichinellida</taxon>
        <taxon>Trichinellidae</taxon>
        <taxon>Trichinella</taxon>
    </lineage>
</organism>
<dbReference type="STRING" id="268475.A0A0V1H0F7"/>
<feature type="domain" description="KxDL" evidence="3">
    <location>
        <begin position="23"/>
        <end position="82"/>
    </location>
</feature>
<dbReference type="AlphaFoldDB" id="A0A0V1H0F7"/>
<comment type="similarity">
    <text evidence="1">Belongs to the KXD1 family.</text>
</comment>
<protein>
    <submittedName>
        <fullName evidence="4">KxDL motif-containing protein 1</fullName>
    </submittedName>
</protein>
<keyword evidence="5" id="KW-1185">Reference proteome</keyword>
<feature type="region of interest" description="Disordered" evidence="2">
    <location>
        <begin position="1"/>
        <end position="23"/>
    </location>
</feature>
<dbReference type="PANTHER" id="PTHR13511">
    <property type="entry name" value="KXDL MOTIF-CONTAINING PROTEIN 1"/>
    <property type="match status" value="1"/>
</dbReference>
<accession>A0A0V1H0F7</accession>
<dbReference type="GO" id="GO:0032418">
    <property type="term" value="P:lysosome localization"/>
    <property type="evidence" value="ECO:0007669"/>
    <property type="project" value="TreeGrafter"/>
</dbReference>
<feature type="compositionally biased region" description="Basic and acidic residues" evidence="2">
    <location>
        <begin position="10"/>
        <end position="19"/>
    </location>
</feature>
<dbReference type="Proteomes" id="UP000055024">
    <property type="component" value="Unassembled WGS sequence"/>
</dbReference>
<comment type="caution">
    <text evidence="4">The sequence shown here is derived from an EMBL/GenBank/DDBJ whole genome shotgun (WGS) entry which is preliminary data.</text>
</comment>
<dbReference type="EMBL" id="JYDP01000191">
    <property type="protein sequence ID" value="KRZ03508.1"/>
    <property type="molecule type" value="Genomic_DNA"/>
</dbReference>
<name>A0A0V1H0F7_9BILA</name>
<evidence type="ECO:0000313" key="5">
    <source>
        <dbReference type="Proteomes" id="UP000055024"/>
    </source>
</evidence>
<dbReference type="Pfam" id="PF10241">
    <property type="entry name" value="KxDL"/>
    <property type="match status" value="1"/>
</dbReference>
<dbReference type="GO" id="GO:0099078">
    <property type="term" value="C:BORC complex"/>
    <property type="evidence" value="ECO:0007669"/>
    <property type="project" value="TreeGrafter"/>
</dbReference>
<evidence type="ECO:0000256" key="2">
    <source>
        <dbReference type="SAM" id="MobiDB-lite"/>
    </source>
</evidence>
<dbReference type="OrthoDB" id="10258877at2759"/>
<dbReference type="PANTHER" id="PTHR13511:SF0">
    <property type="entry name" value="KXDL MOTIF-CONTAINING PROTEIN 1"/>
    <property type="match status" value="1"/>
</dbReference>
<evidence type="ECO:0000256" key="1">
    <source>
        <dbReference type="ARBA" id="ARBA00005913"/>
    </source>
</evidence>
<gene>
    <name evidence="4" type="primary">KXD1</name>
    <name evidence="4" type="ORF">T11_12443</name>
</gene>
<reference evidence="4 5" key="1">
    <citation type="submission" date="2015-01" db="EMBL/GenBank/DDBJ databases">
        <title>Evolution of Trichinella species and genotypes.</title>
        <authorList>
            <person name="Korhonen P.K."/>
            <person name="Edoardo P."/>
            <person name="Giuseppe L.R."/>
            <person name="Gasser R.B."/>
        </authorList>
    </citation>
    <scope>NUCLEOTIDE SEQUENCE [LARGE SCALE GENOMIC DNA]</scope>
    <source>
        <strain evidence="4">ISS1029</strain>
    </source>
</reference>